<reference evidence="4 5" key="1">
    <citation type="submission" date="2008-07" db="EMBL/GenBank/DDBJ databases">
        <authorList>
            <person name="El-Sayed N."/>
            <person name="Caler E."/>
            <person name="Inman J."/>
            <person name="Amedeo P."/>
            <person name="Hass B."/>
            <person name="Wortman J."/>
        </authorList>
    </citation>
    <scope>NUCLEOTIDE SEQUENCE [LARGE SCALE GENOMIC DNA]</scope>
    <source>
        <strain evidence="5">ATCC 50983 / TXsc</strain>
    </source>
</reference>
<dbReference type="Gene3D" id="3.10.10.10">
    <property type="entry name" value="HIV Type 1 Reverse Transcriptase, subunit A, domain 1"/>
    <property type="match status" value="1"/>
</dbReference>
<dbReference type="InterPro" id="IPR021109">
    <property type="entry name" value="Peptidase_aspartic_dom_sf"/>
</dbReference>
<dbReference type="CDD" id="cd00303">
    <property type="entry name" value="retropepsin_like"/>
    <property type="match status" value="1"/>
</dbReference>
<dbReference type="OrthoDB" id="431817at2759"/>
<feature type="region of interest" description="Disordered" evidence="2">
    <location>
        <begin position="486"/>
        <end position="505"/>
    </location>
</feature>
<dbReference type="InterPro" id="IPR043502">
    <property type="entry name" value="DNA/RNA_pol_sf"/>
</dbReference>
<dbReference type="SUPFAM" id="SSF53098">
    <property type="entry name" value="Ribonuclease H-like"/>
    <property type="match status" value="1"/>
</dbReference>
<feature type="region of interest" description="Disordered" evidence="2">
    <location>
        <begin position="214"/>
        <end position="247"/>
    </location>
</feature>
<dbReference type="Proteomes" id="UP000007800">
    <property type="component" value="Unassembled WGS sequence"/>
</dbReference>
<dbReference type="EMBL" id="GG685246">
    <property type="protein sequence ID" value="EER00170.1"/>
    <property type="molecule type" value="Genomic_DNA"/>
</dbReference>
<gene>
    <name evidence="4" type="ORF">Pmar_PMAR022782</name>
</gene>
<dbReference type="SUPFAM" id="SSF56672">
    <property type="entry name" value="DNA/RNA polymerases"/>
    <property type="match status" value="1"/>
</dbReference>
<sequence length="1450" mass="160619">MSTAVISGDGVESRAVDARREVPETLQTLAISVGLEVGKVAKEQNVPASRLADLVSMVKSELGEEFESDDWGWVGGILVKEVPVVLDIEPPEQGDDPPSQEASQSVAVLKRLLEAELTLAYHPGDDEVEPKDHQRHWRVAKREASDNLWAERLSPFAVMLPKSFEERYLAVRVEYRRSRSQGSRRWAGEYPGAWRGMGDPPGAGIQRATVVSRESEIKEYESGPRATVMSPETEVKEQESGPKGIREPPRLRELTEEAVEKIRKAAEATKPPPGGMFKIGDDIDHPQTLSDFRAYFETVSSQRAWTVVHEFFWLAKFVDTPLWLNISKTRGRKLLANPLCRASYSEAVEAIWKSLRNLSGADKEREALLREAQQLVQRKGEGVMAYLYRVNDYKLKCEIAGVCHETPHWLSVSRVGMREDLVKKLSYLVHVGDDDLAWGKWLTDMERMSSSAGSGVRVVECSETVESQVSLPPPKIQERDARARIEGQAEKGSAAAGSEPRKPGQSAFKGRCFLCHQSGHMKRECPHRDKYRAARLTATKEVMAAEEFAGKREQSRQESGEAAGVEESQKTMKITSAAFAADCHAASSAVLSFALGGADEVPQVTLQGGSHNLVSLLDTGSSCTLISKVVADELREEGRAVRVGKPPVVIRYANGEEEKADGEIIIRVSLNGSDCFLPCLVVKRLGRDGLILGRRALRLLGMSIEFAQDSPAERARLRRAFEDRVAVHAIHDDLQPLEEEAENRLCATVDCYKAEGELFVPDEEDRALQCMDDTVGRSNFGERDVLDIRVDSVLSRKKEEAGLKTSTDLDEEAIIKDLLEAVVQEGPVQLAEGYTLKLSRESVDGMLTDGQRYQFVAQWNLRDHGGSVKPWSSGKMIANLLPLEKEEFDGHCREYEAQGWWFPEKSEVTQRQDAGKWQCPYGTIFPVRQAAEGLADAGVVSEGAVCKTTKTRPVADLRPINGASPPVSNQQSTTAEAARILRSKLKKGDIVRQFDLTRAFYCIGVEPITESNHVVPLRLAVAHRRFLCRRLAFGLACGPLVLRSSQRVVLKVVEAARVILGYSSDVSVTVVMDDFIVWGDEAAVRAVELLLLKAWQLTGFLCPEQKRTQWGSIVPTRWLGSGWIWDGDRGILSLVRPNAVEENLSIDINRLTKRQVFKLAGRYVEISGGVNESLARAHADCARVLASVEAAWDSVDSEGSWKKPASVHLGLAQRYWVEAKRVEDSDLRLFKGLEHLIADVDASAGGYGFVWRDPEGRVVRAEARVQSKSMALGSWHCNRRELFVIAACLRRLDEEIPLFSDLKRVEIRGDSRVAVRQADPWNVPACKSMERRAILRLRGVVAEATHALKCGTPSVTVTFAHLPGVSNDIADALSRVSLTSKYIPVLEKREAVILAGCAAVEAHSWLADEAGGIHSIASVQRWRRLRACFFALKGVGELCGRIFLIVSVDY</sequence>
<protein>
    <recommendedName>
        <fullName evidence="3">CCHC-type domain-containing protein</fullName>
    </recommendedName>
</protein>
<dbReference type="SUPFAM" id="SSF50630">
    <property type="entry name" value="Acid proteases"/>
    <property type="match status" value="1"/>
</dbReference>
<accession>C5LSX3</accession>
<feature type="compositionally biased region" description="Basic and acidic residues" evidence="2">
    <location>
        <begin position="233"/>
        <end position="247"/>
    </location>
</feature>
<feature type="domain" description="CCHC-type" evidence="3">
    <location>
        <begin position="511"/>
        <end position="526"/>
    </location>
</feature>
<dbReference type="Gene3D" id="4.10.60.10">
    <property type="entry name" value="Zinc finger, CCHC-type"/>
    <property type="match status" value="1"/>
</dbReference>
<organism evidence="5">
    <name type="scientific">Perkinsus marinus (strain ATCC 50983 / TXsc)</name>
    <dbReference type="NCBI Taxonomy" id="423536"/>
    <lineage>
        <taxon>Eukaryota</taxon>
        <taxon>Sar</taxon>
        <taxon>Alveolata</taxon>
        <taxon>Perkinsozoa</taxon>
        <taxon>Perkinsea</taxon>
        <taxon>Perkinsida</taxon>
        <taxon>Perkinsidae</taxon>
        <taxon>Perkinsus</taxon>
    </lineage>
</organism>
<dbReference type="GO" id="GO:0008270">
    <property type="term" value="F:zinc ion binding"/>
    <property type="evidence" value="ECO:0007669"/>
    <property type="project" value="UniProtKB-KW"/>
</dbReference>
<feature type="region of interest" description="Disordered" evidence="2">
    <location>
        <begin position="548"/>
        <end position="568"/>
    </location>
</feature>
<keyword evidence="1" id="KW-0863">Zinc-finger</keyword>
<evidence type="ECO:0000259" key="3">
    <source>
        <dbReference type="PROSITE" id="PS50158"/>
    </source>
</evidence>
<dbReference type="InterPro" id="IPR036397">
    <property type="entry name" value="RNaseH_sf"/>
</dbReference>
<dbReference type="PROSITE" id="PS50158">
    <property type="entry name" value="ZF_CCHC"/>
    <property type="match status" value="1"/>
</dbReference>
<evidence type="ECO:0000256" key="2">
    <source>
        <dbReference type="SAM" id="MobiDB-lite"/>
    </source>
</evidence>
<dbReference type="InterPro" id="IPR036875">
    <property type="entry name" value="Znf_CCHC_sf"/>
</dbReference>
<dbReference type="InterPro" id="IPR043128">
    <property type="entry name" value="Rev_trsase/Diguanyl_cyclase"/>
</dbReference>
<dbReference type="Gene3D" id="2.40.70.10">
    <property type="entry name" value="Acid Proteases"/>
    <property type="match status" value="1"/>
</dbReference>
<dbReference type="InterPro" id="IPR012337">
    <property type="entry name" value="RNaseH-like_sf"/>
</dbReference>
<dbReference type="SMART" id="SM00343">
    <property type="entry name" value="ZnF_C2HC"/>
    <property type="match status" value="1"/>
</dbReference>
<dbReference type="RefSeq" id="XP_002767452.1">
    <property type="nucleotide sequence ID" value="XM_002767406.1"/>
</dbReference>
<dbReference type="GO" id="GO:0003676">
    <property type="term" value="F:nucleic acid binding"/>
    <property type="evidence" value="ECO:0007669"/>
    <property type="project" value="InterPro"/>
</dbReference>
<keyword evidence="5" id="KW-1185">Reference proteome</keyword>
<evidence type="ECO:0000313" key="5">
    <source>
        <dbReference type="Proteomes" id="UP000007800"/>
    </source>
</evidence>
<dbReference type="GeneID" id="9049874"/>
<keyword evidence="1" id="KW-0862">Zinc</keyword>
<keyword evidence="1" id="KW-0479">Metal-binding</keyword>
<dbReference type="Gene3D" id="3.30.420.10">
    <property type="entry name" value="Ribonuclease H-like superfamily/Ribonuclease H"/>
    <property type="match status" value="1"/>
</dbReference>
<proteinExistence type="predicted"/>
<dbReference type="SUPFAM" id="SSF57756">
    <property type="entry name" value="Retrovirus zinc finger-like domains"/>
    <property type="match status" value="1"/>
</dbReference>
<evidence type="ECO:0000256" key="1">
    <source>
        <dbReference type="PROSITE-ProRule" id="PRU00047"/>
    </source>
</evidence>
<name>C5LSX3_PERM5</name>
<dbReference type="Gene3D" id="3.30.70.270">
    <property type="match status" value="1"/>
</dbReference>
<feature type="compositionally biased region" description="Basic and acidic residues" evidence="2">
    <location>
        <begin position="548"/>
        <end position="559"/>
    </location>
</feature>
<dbReference type="InterPro" id="IPR001878">
    <property type="entry name" value="Znf_CCHC"/>
</dbReference>
<dbReference type="InParanoid" id="C5LSX3"/>
<evidence type="ECO:0000313" key="4">
    <source>
        <dbReference type="EMBL" id="EER00170.1"/>
    </source>
</evidence>